<accession>A0A9P3G4V4</accession>
<proteinExistence type="predicted"/>
<dbReference type="Proteomes" id="UP000703269">
    <property type="component" value="Unassembled WGS sequence"/>
</dbReference>
<gene>
    <name evidence="2" type="ORF">PsYK624_044090</name>
</gene>
<evidence type="ECO:0000313" key="2">
    <source>
        <dbReference type="EMBL" id="GJE88326.1"/>
    </source>
</evidence>
<keyword evidence="3" id="KW-1185">Reference proteome</keyword>
<protein>
    <submittedName>
        <fullName evidence="2">Uncharacterized protein</fullName>
    </submittedName>
</protein>
<organism evidence="2 3">
    <name type="scientific">Phanerochaete sordida</name>
    <dbReference type="NCBI Taxonomy" id="48140"/>
    <lineage>
        <taxon>Eukaryota</taxon>
        <taxon>Fungi</taxon>
        <taxon>Dikarya</taxon>
        <taxon>Basidiomycota</taxon>
        <taxon>Agaricomycotina</taxon>
        <taxon>Agaricomycetes</taxon>
        <taxon>Polyporales</taxon>
        <taxon>Phanerochaetaceae</taxon>
        <taxon>Phanerochaete</taxon>
    </lineage>
</organism>
<name>A0A9P3G4V4_9APHY</name>
<dbReference type="EMBL" id="BPQB01000009">
    <property type="protein sequence ID" value="GJE88326.1"/>
    <property type="molecule type" value="Genomic_DNA"/>
</dbReference>
<dbReference type="AlphaFoldDB" id="A0A9P3G4V4"/>
<evidence type="ECO:0000256" key="1">
    <source>
        <dbReference type="SAM" id="MobiDB-lite"/>
    </source>
</evidence>
<sequence>MTVSWITMHPGNELWVMRVRLTERLWYSPGTPEDFEDVIVGADGDQATDCPSRRTAPATSCGARAQACCSSSARPLRSTSPPHAPRCPTSTRACARCSSGATAHTSSCSTPASSRT</sequence>
<feature type="region of interest" description="Disordered" evidence="1">
    <location>
        <begin position="72"/>
        <end position="91"/>
    </location>
</feature>
<comment type="caution">
    <text evidence="2">The sequence shown here is derived from an EMBL/GenBank/DDBJ whole genome shotgun (WGS) entry which is preliminary data.</text>
</comment>
<reference evidence="2 3" key="1">
    <citation type="submission" date="2021-08" db="EMBL/GenBank/DDBJ databases">
        <title>Draft Genome Sequence of Phanerochaete sordida strain YK-624.</title>
        <authorList>
            <person name="Mori T."/>
            <person name="Dohra H."/>
            <person name="Suzuki T."/>
            <person name="Kawagishi H."/>
            <person name="Hirai H."/>
        </authorList>
    </citation>
    <scope>NUCLEOTIDE SEQUENCE [LARGE SCALE GENOMIC DNA]</scope>
    <source>
        <strain evidence="2 3">YK-624</strain>
    </source>
</reference>
<evidence type="ECO:0000313" key="3">
    <source>
        <dbReference type="Proteomes" id="UP000703269"/>
    </source>
</evidence>